<dbReference type="EMBL" id="JAGFBR010000017">
    <property type="protein sequence ID" value="KAH0452667.1"/>
    <property type="molecule type" value="Genomic_DNA"/>
</dbReference>
<comment type="caution">
    <text evidence="1">The sequence shown here is derived from an EMBL/GenBank/DDBJ whole genome shotgun (WGS) entry which is preliminary data.</text>
</comment>
<proteinExistence type="predicted"/>
<keyword evidence="2" id="KW-1185">Reference proteome</keyword>
<sequence length="114" mass="12975">MDSLPLQFSDHLVSSPTILLRRQSFPLAISYLPVVTRQWYKASSPENIVRFLPCFRNDVSEVQAVHIRDVHEFSQETSGLDKEDGKHSAKKLMQKLKRYGVAGVLSYGLLNTQN</sequence>
<dbReference type="AlphaFoldDB" id="A0AAV7G8R3"/>
<evidence type="ECO:0000313" key="2">
    <source>
        <dbReference type="Proteomes" id="UP000775213"/>
    </source>
</evidence>
<dbReference type="Proteomes" id="UP000775213">
    <property type="component" value="Unassembled WGS sequence"/>
</dbReference>
<organism evidence="1 2">
    <name type="scientific">Dendrobium chrysotoxum</name>
    <name type="common">Orchid</name>
    <dbReference type="NCBI Taxonomy" id="161865"/>
    <lineage>
        <taxon>Eukaryota</taxon>
        <taxon>Viridiplantae</taxon>
        <taxon>Streptophyta</taxon>
        <taxon>Embryophyta</taxon>
        <taxon>Tracheophyta</taxon>
        <taxon>Spermatophyta</taxon>
        <taxon>Magnoliopsida</taxon>
        <taxon>Liliopsida</taxon>
        <taxon>Asparagales</taxon>
        <taxon>Orchidaceae</taxon>
        <taxon>Epidendroideae</taxon>
        <taxon>Malaxideae</taxon>
        <taxon>Dendrobiinae</taxon>
        <taxon>Dendrobium</taxon>
    </lineage>
</organism>
<protein>
    <recommendedName>
        <fullName evidence="3">Porphobilinogen synthase</fullName>
    </recommendedName>
</protein>
<reference evidence="1 2" key="1">
    <citation type="journal article" date="2021" name="Hortic Res">
        <title>Chromosome-scale assembly of the Dendrobium chrysotoxum genome enhances the understanding of orchid evolution.</title>
        <authorList>
            <person name="Zhang Y."/>
            <person name="Zhang G.Q."/>
            <person name="Zhang D."/>
            <person name="Liu X.D."/>
            <person name="Xu X.Y."/>
            <person name="Sun W.H."/>
            <person name="Yu X."/>
            <person name="Zhu X."/>
            <person name="Wang Z.W."/>
            <person name="Zhao X."/>
            <person name="Zhong W.Y."/>
            <person name="Chen H."/>
            <person name="Yin W.L."/>
            <person name="Huang T."/>
            <person name="Niu S.C."/>
            <person name="Liu Z.J."/>
        </authorList>
    </citation>
    <scope>NUCLEOTIDE SEQUENCE [LARGE SCALE GENOMIC DNA]</scope>
    <source>
        <strain evidence="1">Lindl</strain>
    </source>
</reference>
<gene>
    <name evidence="1" type="ORF">IEQ34_019966</name>
</gene>
<name>A0AAV7G8R3_DENCH</name>
<accession>A0AAV7G8R3</accession>
<evidence type="ECO:0000313" key="1">
    <source>
        <dbReference type="EMBL" id="KAH0452667.1"/>
    </source>
</evidence>
<evidence type="ECO:0008006" key="3">
    <source>
        <dbReference type="Google" id="ProtNLM"/>
    </source>
</evidence>